<feature type="compositionally biased region" description="Polar residues" evidence="1">
    <location>
        <begin position="91"/>
        <end position="107"/>
    </location>
</feature>
<feature type="compositionally biased region" description="Low complexity" evidence="1">
    <location>
        <begin position="596"/>
        <end position="617"/>
    </location>
</feature>
<evidence type="ECO:0000256" key="1">
    <source>
        <dbReference type="SAM" id="MobiDB-lite"/>
    </source>
</evidence>
<reference evidence="2" key="1">
    <citation type="submission" date="2021-01" db="EMBL/GenBank/DDBJ databases">
        <authorList>
            <person name="Corre E."/>
            <person name="Pelletier E."/>
            <person name="Niang G."/>
            <person name="Scheremetjew M."/>
            <person name="Finn R."/>
            <person name="Kale V."/>
            <person name="Holt S."/>
            <person name="Cochrane G."/>
            <person name="Meng A."/>
            <person name="Brown T."/>
            <person name="Cohen L."/>
        </authorList>
    </citation>
    <scope>NUCLEOTIDE SEQUENCE</scope>
    <source>
        <strain evidence="2">CCMP645</strain>
    </source>
</reference>
<feature type="compositionally biased region" description="Low complexity" evidence="1">
    <location>
        <begin position="493"/>
        <end position="515"/>
    </location>
</feature>
<feature type="compositionally biased region" description="Low complexity" evidence="1">
    <location>
        <begin position="447"/>
        <end position="467"/>
    </location>
</feature>
<accession>A0A7S4BEB6</accession>
<feature type="compositionally biased region" description="Acidic residues" evidence="1">
    <location>
        <begin position="730"/>
        <end position="758"/>
    </location>
</feature>
<evidence type="ECO:0000313" key="2">
    <source>
        <dbReference type="EMBL" id="CAE0763281.1"/>
    </source>
</evidence>
<dbReference type="AlphaFoldDB" id="A0A7S4BEB6"/>
<proteinExistence type="predicted"/>
<feature type="compositionally biased region" description="Gly residues" evidence="1">
    <location>
        <begin position="471"/>
        <end position="482"/>
    </location>
</feature>
<feature type="compositionally biased region" description="Basic and acidic residues" evidence="1">
    <location>
        <begin position="414"/>
        <end position="432"/>
    </location>
</feature>
<feature type="compositionally biased region" description="Low complexity" evidence="1">
    <location>
        <begin position="342"/>
        <end position="351"/>
    </location>
</feature>
<feature type="compositionally biased region" description="Low complexity" evidence="1">
    <location>
        <begin position="135"/>
        <end position="147"/>
    </location>
</feature>
<feature type="compositionally biased region" description="Basic and acidic residues" evidence="1">
    <location>
        <begin position="659"/>
        <end position="679"/>
    </location>
</feature>
<dbReference type="EMBL" id="HBIZ01025097">
    <property type="protein sequence ID" value="CAE0763281.1"/>
    <property type="molecule type" value="Transcribed_RNA"/>
</dbReference>
<feature type="compositionally biased region" description="Basic and acidic residues" evidence="1">
    <location>
        <begin position="353"/>
        <end position="362"/>
    </location>
</feature>
<protein>
    <submittedName>
        <fullName evidence="2">Uncharacterized protein</fullName>
    </submittedName>
</protein>
<feature type="compositionally biased region" description="Polar residues" evidence="1">
    <location>
        <begin position="381"/>
        <end position="398"/>
    </location>
</feature>
<name>A0A7S4BEB6_CHRCT</name>
<gene>
    <name evidence="2" type="ORF">PCAR00345_LOCUS15893</name>
</gene>
<feature type="compositionally biased region" description="Basic and acidic residues" evidence="1">
    <location>
        <begin position="520"/>
        <end position="537"/>
    </location>
</feature>
<feature type="compositionally biased region" description="Low complexity" evidence="1">
    <location>
        <begin position="538"/>
        <end position="578"/>
    </location>
</feature>
<feature type="region of interest" description="Disordered" evidence="1">
    <location>
        <begin position="271"/>
        <end position="621"/>
    </location>
</feature>
<feature type="region of interest" description="Disordered" evidence="1">
    <location>
        <begin position="639"/>
        <end position="775"/>
    </location>
</feature>
<sequence>MPATQYRCESRQCTADALTNKINENGMFLRNAEGAVMSCVMRIAELLYSDPQLKEREACWQVAHEEYPESCGACVPDQLAESLPQPEPLPSANSDQGMATPILINTTSSPPLPPPSAADAPRVAHSPPPSPPFRSLPLTRPSPSSPLAATMSASPPPHVSLFDLVHQHEQAQGSSALSTYLDYARAGIMVAAVTAICLGALLGCRHLILRLCCCCCCKKGRAKEIEKKALVSDEASKKKGKKGSKRVPLSDDTEMASISCEQVSSAESAVSRARTAAPRSVAPSLATVAEESRSACTNEESLSEDDEDTILYKSEVGSRGSALASKQAVKPSSSSTRHKAAKSSSASVVSSGYRRDGHRSAHSDCSGYSDASKSRRACTEAASSAVTHGSGKLSCSSRDTTKANVRGCAPISETDGRRQRHGEEELREEKNRAVTNSRSRASHAYSRESSGADSSGESESNSSGSDRSGSDGSGSDGSGSDGSGTHNSESDGSRSYGSGSYGSSSYCGSSVAGKSAVRSDAARSNHRSDVSSNRRSDVSSVRRATATKAANSTTNLKNNSNNNSNNNSTSSSTNNAANHVLRGTSRRSKQPPPARASTDSNSSVSVSSSANTAATDALGSDASFALSSVAAMRLEEEMERAAKEAADMIYPYSVPPPQRDTRRQDETKRSSRKRSDDKQPLVSSGNADPRAAGGGAVAASGCKLLSRHLKRPVSRPDVSSSTKNYSGLSLDDDDGGDDDDQNDDHDDHDDGVEYDGDDGCSRNEYHGGGGSRVRLGVNSQHCGAKSNGLNARSVVNASAAKISSGRRNHVEIL</sequence>
<organism evidence="2">
    <name type="scientific">Chrysotila carterae</name>
    <name type="common">Marine alga</name>
    <name type="synonym">Syracosphaera carterae</name>
    <dbReference type="NCBI Taxonomy" id="13221"/>
    <lineage>
        <taxon>Eukaryota</taxon>
        <taxon>Haptista</taxon>
        <taxon>Haptophyta</taxon>
        <taxon>Prymnesiophyceae</taxon>
        <taxon>Isochrysidales</taxon>
        <taxon>Isochrysidaceae</taxon>
        <taxon>Chrysotila</taxon>
    </lineage>
</organism>
<feature type="compositionally biased region" description="Polar residues" evidence="1">
    <location>
        <begin position="717"/>
        <end position="727"/>
    </location>
</feature>
<feature type="region of interest" description="Disordered" evidence="1">
    <location>
        <begin position="82"/>
        <end position="154"/>
    </location>
</feature>